<evidence type="ECO:0000256" key="1">
    <source>
        <dbReference type="SAM" id="Phobius"/>
    </source>
</evidence>
<dbReference type="eggNOG" id="ENOG502S3CW">
    <property type="taxonomic scope" value="Eukaryota"/>
</dbReference>
<dbReference type="VEuPathDB" id="FungiDB:PYU1_G009968"/>
<dbReference type="EMBL" id="GL376624">
    <property type="status" value="NOT_ANNOTATED_CDS"/>
    <property type="molecule type" value="Genomic_DNA"/>
</dbReference>
<sequence length="289" mass="32580">MLLRSAARRSAVRSLRHAIGIRSNATSAAATASSSSSAPFAFESLVAAPATEEQVALRVHEYFAFKELNAVSPSVRQQVVHSAAFVVKLSPLLQWGFRNLTLSKDTAADGASNHAPVAKRDAVESIFVMMTPWTNIAKDKMWRKFYMRQFFLSHAPLAAFLAVFEIHQSVLPDKRNDHKDMMAYMAADLVQEFCSRGRFEEALDAYTQLPLTDRARKDVVTTIQDHEQFLSLTLLYKVHRALEPPAAPLDPFPYLKALNVLKRREELHREFQKLSPQEQSRADIQELIA</sequence>
<reference evidence="3" key="1">
    <citation type="journal article" date="2010" name="Genome Biol.">
        <title>Genome sequence of the necrotrophic plant pathogen Pythium ultimum reveals original pathogenicity mechanisms and effector repertoire.</title>
        <authorList>
            <person name="Levesque C.A."/>
            <person name="Brouwer H."/>
            <person name="Cano L."/>
            <person name="Hamilton J.P."/>
            <person name="Holt C."/>
            <person name="Huitema E."/>
            <person name="Raffaele S."/>
            <person name="Robideau G.P."/>
            <person name="Thines M."/>
            <person name="Win J."/>
            <person name="Zerillo M.M."/>
            <person name="Beakes G.W."/>
            <person name="Boore J.L."/>
            <person name="Busam D."/>
            <person name="Dumas B."/>
            <person name="Ferriera S."/>
            <person name="Fuerstenberg S.I."/>
            <person name="Gachon C.M."/>
            <person name="Gaulin E."/>
            <person name="Govers F."/>
            <person name="Grenville-Briggs L."/>
            <person name="Horner N."/>
            <person name="Hostetler J."/>
            <person name="Jiang R.H."/>
            <person name="Johnson J."/>
            <person name="Krajaejun T."/>
            <person name="Lin H."/>
            <person name="Meijer H.J."/>
            <person name="Moore B."/>
            <person name="Morris P."/>
            <person name="Phuntmart V."/>
            <person name="Puiu D."/>
            <person name="Shetty J."/>
            <person name="Stajich J.E."/>
            <person name="Tripathy S."/>
            <person name="Wawra S."/>
            <person name="van West P."/>
            <person name="Whitty B.R."/>
            <person name="Coutinho P.M."/>
            <person name="Henrissat B."/>
            <person name="Martin F."/>
            <person name="Thomas P.D."/>
            <person name="Tyler B.M."/>
            <person name="De Vries R.P."/>
            <person name="Kamoun S."/>
            <person name="Yandell M."/>
            <person name="Tisserat N."/>
            <person name="Buell C.R."/>
        </authorList>
    </citation>
    <scope>NUCLEOTIDE SEQUENCE</scope>
    <source>
        <strain evidence="3">DAOM:BR144</strain>
    </source>
</reference>
<reference evidence="3" key="2">
    <citation type="submission" date="2010-04" db="EMBL/GenBank/DDBJ databases">
        <authorList>
            <person name="Buell R."/>
            <person name="Hamilton J."/>
            <person name="Hostetler J."/>
        </authorList>
    </citation>
    <scope>NUCLEOTIDE SEQUENCE [LARGE SCALE GENOMIC DNA]</scope>
    <source>
        <strain evidence="3">DAOM:BR144</strain>
    </source>
</reference>
<keyword evidence="1" id="KW-0472">Membrane</keyword>
<dbReference type="Proteomes" id="UP000019132">
    <property type="component" value="Unassembled WGS sequence"/>
</dbReference>
<organism evidence="2 3">
    <name type="scientific">Globisporangium ultimum (strain ATCC 200006 / CBS 805.95 / DAOM BR144)</name>
    <name type="common">Pythium ultimum</name>
    <dbReference type="NCBI Taxonomy" id="431595"/>
    <lineage>
        <taxon>Eukaryota</taxon>
        <taxon>Sar</taxon>
        <taxon>Stramenopiles</taxon>
        <taxon>Oomycota</taxon>
        <taxon>Peronosporomycetes</taxon>
        <taxon>Pythiales</taxon>
        <taxon>Pythiaceae</taxon>
        <taxon>Globisporangium</taxon>
    </lineage>
</organism>
<keyword evidence="3" id="KW-1185">Reference proteome</keyword>
<dbReference type="HOGENOM" id="CLU_075962_0_0_1"/>
<dbReference type="EnsemblProtists" id="PYU1_T009986">
    <property type="protein sequence ID" value="PYU1_T009986"/>
    <property type="gene ID" value="PYU1_G009968"/>
</dbReference>
<keyword evidence="1" id="KW-0812">Transmembrane</keyword>
<proteinExistence type="predicted"/>
<accession>K3WYD7</accession>
<protein>
    <submittedName>
        <fullName evidence="2">Uncharacterized protein</fullName>
    </submittedName>
</protein>
<evidence type="ECO:0000313" key="2">
    <source>
        <dbReference type="EnsemblProtists" id="PYU1_T009986"/>
    </source>
</evidence>
<feature type="transmembrane region" description="Helical" evidence="1">
    <location>
        <begin position="145"/>
        <end position="164"/>
    </location>
</feature>
<dbReference type="AlphaFoldDB" id="K3WYD7"/>
<reference evidence="2" key="3">
    <citation type="submission" date="2015-02" db="UniProtKB">
        <authorList>
            <consortium name="EnsemblProtists"/>
        </authorList>
    </citation>
    <scope>IDENTIFICATION</scope>
    <source>
        <strain evidence="2">DAOM BR144</strain>
    </source>
</reference>
<evidence type="ECO:0000313" key="3">
    <source>
        <dbReference type="Proteomes" id="UP000019132"/>
    </source>
</evidence>
<name>K3WYD7_GLOUD</name>
<keyword evidence="1" id="KW-1133">Transmembrane helix</keyword>
<dbReference type="OMA" id="YEQYPSV"/>
<dbReference type="InParanoid" id="K3WYD7"/>